<sequence length="45" mass="5076">MTVFQHLICSQQQQAIKQVVIPKEKFQLKKGSNQTQNCIACANSI</sequence>
<accession>A0A8S1P1K6</accession>
<proteinExistence type="predicted"/>
<dbReference type="AlphaFoldDB" id="A0A8S1P1K6"/>
<evidence type="ECO:0000313" key="1">
    <source>
        <dbReference type="EMBL" id="CAD8096635.1"/>
    </source>
</evidence>
<keyword evidence="2" id="KW-1185">Reference proteome</keyword>
<protein>
    <submittedName>
        <fullName evidence="1">Uncharacterized protein</fullName>
    </submittedName>
</protein>
<dbReference type="Proteomes" id="UP000688137">
    <property type="component" value="Unassembled WGS sequence"/>
</dbReference>
<comment type="caution">
    <text evidence="1">The sequence shown here is derived from an EMBL/GenBank/DDBJ whole genome shotgun (WGS) entry which is preliminary data.</text>
</comment>
<evidence type="ECO:0000313" key="2">
    <source>
        <dbReference type="Proteomes" id="UP000688137"/>
    </source>
</evidence>
<organism evidence="1 2">
    <name type="scientific">Paramecium primaurelia</name>
    <dbReference type="NCBI Taxonomy" id="5886"/>
    <lineage>
        <taxon>Eukaryota</taxon>
        <taxon>Sar</taxon>
        <taxon>Alveolata</taxon>
        <taxon>Ciliophora</taxon>
        <taxon>Intramacronucleata</taxon>
        <taxon>Oligohymenophorea</taxon>
        <taxon>Peniculida</taxon>
        <taxon>Parameciidae</taxon>
        <taxon>Paramecium</taxon>
    </lineage>
</organism>
<gene>
    <name evidence="1" type="ORF">PPRIM_AZ9-3.1.T1020017</name>
</gene>
<reference evidence="1" key="1">
    <citation type="submission" date="2021-01" db="EMBL/GenBank/DDBJ databases">
        <authorList>
            <consortium name="Genoscope - CEA"/>
            <person name="William W."/>
        </authorList>
    </citation>
    <scope>NUCLEOTIDE SEQUENCE</scope>
</reference>
<dbReference type="EMBL" id="CAJJDM010000105">
    <property type="protein sequence ID" value="CAD8096635.1"/>
    <property type="molecule type" value="Genomic_DNA"/>
</dbReference>
<name>A0A8S1P1K6_PARPR</name>